<proteinExistence type="predicted"/>
<feature type="region of interest" description="Disordered" evidence="1">
    <location>
        <begin position="1"/>
        <end position="28"/>
    </location>
</feature>
<organism evidence="2">
    <name type="scientific">Anguilla anguilla</name>
    <name type="common">European freshwater eel</name>
    <name type="synonym">Muraena anguilla</name>
    <dbReference type="NCBI Taxonomy" id="7936"/>
    <lineage>
        <taxon>Eukaryota</taxon>
        <taxon>Metazoa</taxon>
        <taxon>Chordata</taxon>
        <taxon>Craniata</taxon>
        <taxon>Vertebrata</taxon>
        <taxon>Euteleostomi</taxon>
        <taxon>Actinopterygii</taxon>
        <taxon>Neopterygii</taxon>
        <taxon>Teleostei</taxon>
        <taxon>Anguilliformes</taxon>
        <taxon>Anguillidae</taxon>
        <taxon>Anguilla</taxon>
    </lineage>
</organism>
<reference evidence="2" key="2">
    <citation type="journal article" date="2015" name="Fish Shellfish Immunol.">
        <title>Early steps in the European eel (Anguilla anguilla)-Vibrio vulnificus interaction in the gills: Role of the RtxA13 toxin.</title>
        <authorList>
            <person name="Callol A."/>
            <person name="Pajuelo D."/>
            <person name="Ebbesson L."/>
            <person name="Teles M."/>
            <person name="MacKenzie S."/>
            <person name="Amaro C."/>
        </authorList>
    </citation>
    <scope>NUCLEOTIDE SEQUENCE</scope>
</reference>
<dbReference type="AlphaFoldDB" id="A0A0E9ULC0"/>
<evidence type="ECO:0000256" key="1">
    <source>
        <dbReference type="SAM" id="MobiDB-lite"/>
    </source>
</evidence>
<reference evidence="2" key="1">
    <citation type="submission" date="2014-11" db="EMBL/GenBank/DDBJ databases">
        <authorList>
            <person name="Amaro Gonzalez C."/>
        </authorList>
    </citation>
    <scope>NUCLEOTIDE SEQUENCE</scope>
</reference>
<protein>
    <submittedName>
        <fullName evidence="2">Uncharacterized protein</fullName>
    </submittedName>
</protein>
<accession>A0A0E9ULC0</accession>
<name>A0A0E9ULC0_ANGAN</name>
<sequence>MENRSLASPQKDVPNMTSRKLRFSIPRP</sequence>
<evidence type="ECO:0000313" key="2">
    <source>
        <dbReference type="EMBL" id="JAH66536.1"/>
    </source>
</evidence>
<dbReference type="EMBL" id="GBXM01042041">
    <property type="protein sequence ID" value="JAH66536.1"/>
    <property type="molecule type" value="Transcribed_RNA"/>
</dbReference>